<dbReference type="GO" id="GO:0016538">
    <property type="term" value="F:cyclin-dependent protein serine/threonine kinase regulator activity"/>
    <property type="evidence" value="ECO:0007669"/>
    <property type="project" value="InterPro"/>
</dbReference>
<dbReference type="Proteomes" id="UP000076580">
    <property type="component" value="Chromosome 01"/>
</dbReference>
<dbReference type="GO" id="GO:0006357">
    <property type="term" value="P:regulation of transcription by RNA polymerase II"/>
    <property type="evidence" value="ECO:0007669"/>
    <property type="project" value="InterPro"/>
</dbReference>
<gene>
    <name evidence="5" type="ORF">DCS_01890</name>
</gene>
<dbReference type="SMART" id="SM00721">
    <property type="entry name" value="BAR"/>
    <property type="match status" value="1"/>
</dbReference>
<dbReference type="EMBL" id="LAYC01000001">
    <property type="protein sequence ID" value="KYK60752.1"/>
    <property type="molecule type" value="Genomic_DNA"/>
</dbReference>
<dbReference type="Gene3D" id="1.20.1270.60">
    <property type="entry name" value="Arfaptin homology (AH) domain/BAR domain"/>
    <property type="match status" value="1"/>
</dbReference>
<dbReference type="InterPro" id="IPR027267">
    <property type="entry name" value="AH/BAR_dom_sf"/>
</dbReference>
<evidence type="ECO:0000256" key="3">
    <source>
        <dbReference type="SAM" id="MobiDB-lite"/>
    </source>
</evidence>
<feature type="compositionally biased region" description="Low complexity" evidence="3">
    <location>
        <begin position="249"/>
        <end position="278"/>
    </location>
</feature>
<name>A0A151GUQ6_DRECN</name>
<dbReference type="CDD" id="cd20524">
    <property type="entry name" value="CYCLIN_CCNH_rpt1"/>
    <property type="match status" value="1"/>
</dbReference>
<dbReference type="InParanoid" id="A0A151GUQ6"/>
<evidence type="ECO:0000313" key="6">
    <source>
        <dbReference type="Proteomes" id="UP000076580"/>
    </source>
</evidence>
<sequence length="937" mass="102426">MAFIKKIDRARQWAGEKMGADKTAQSDEFQRLEAEMTSRQAGTESLQRSAAVYVKWASRQCEAQEDKSRNAPCALLGRSMTSHASDFDAGSTSTFSDCLAHAGRANERVAELHASYVDQVTSGWLDHLDRAVAMMKEYQGARKKLEGRRLAYDTSMARMQKAKRDDFRVEEEMRVCKTKFDDSTEDVLRRMQDIKDAEVDNVAALQSLLDFELAYHERAAEELRSARRLVSGASASMPPPQDDLHVSRTRSGTGRSSHSTNQPAAAADVDDAAPTPQQLAVRRPPGVSVLPAAPLPLGSRGHRGASAGPRVPAFARNPSDTAASGGGGRGEDVFSDDESVGSDGASTGWGHHSASSNTSHDSVARVAGGSARKKAPPPPPPPVNRSTKPPPPPVPPRLASTLPFVVGTLPCLGEPGRDTNAGRGNQGHGGACRDPLVPPWTTGMKEARDAPLVDAAMPCVAPGRAASPRRAPLSVHERACALGSRICSSDRRSSSRDDGEVTDCRRRQGWATSGRAIVLVVNGTLEARGTWLSVTCRTPKPPALLLARAVHRELRQSQQSPGPSCISPLSPIATRTGRLPARSVVMVTEDKRYRQSSQFRLWSFSPSSLQELRDKTNSLAKQQIASRLSPSSEFLTPDEEARLVKFFTIELIRAAQFCEFPTEIRATAAMFLRRFYVTNSVMTYPPTELLKTSLFFGSKAEGFYIRLAKLAEMFPNTTSEQILAGEFLLCQGIRFAFDVRHPFRALEGAVLELRRRRPEEEARIVKAHARAREILKFSALVTDVYFHFTPSQIMMAALLMVDSGLVDILLPNPAAAADGEQRSGAGEAAEMREKILTTVESCRAMLEDEPPERMVDYWGTAEIVKSMKPLRKKLQRCRDPDRADLVALQRARREQVTAKLKTASASTDSMVIPDVDSRDVKRRKVEGGDDVFGPPLG</sequence>
<evidence type="ECO:0000259" key="4">
    <source>
        <dbReference type="PROSITE" id="PS51021"/>
    </source>
</evidence>
<organism evidence="5 6">
    <name type="scientific">Drechmeria coniospora</name>
    <name type="common">Nematophagous fungus</name>
    <name type="synonym">Meria coniospora</name>
    <dbReference type="NCBI Taxonomy" id="98403"/>
    <lineage>
        <taxon>Eukaryota</taxon>
        <taxon>Fungi</taxon>
        <taxon>Dikarya</taxon>
        <taxon>Ascomycota</taxon>
        <taxon>Pezizomycotina</taxon>
        <taxon>Sordariomycetes</taxon>
        <taxon>Hypocreomycetidae</taxon>
        <taxon>Hypocreales</taxon>
        <taxon>Ophiocordycipitaceae</taxon>
        <taxon>Drechmeria</taxon>
    </lineage>
</organism>
<reference evidence="5 6" key="1">
    <citation type="journal article" date="2016" name="Sci. Rep.">
        <title>Insights into Adaptations to a Near-Obligate Nematode Endoparasitic Lifestyle from the Finished Genome of Drechmeria coniospora.</title>
        <authorList>
            <person name="Zhang L."/>
            <person name="Zhou Z."/>
            <person name="Guo Q."/>
            <person name="Fokkens L."/>
            <person name="Miskei M."/>
            <person name="Pocsi I."/>
            <person name="Zhang W."/>
            <person name="Chen M."/>
            <person name="Wang L."/>
            <person name="Sun Y."/>
            <person name="Donzelli B.G."/>
            <person name="Gibson D.M."/>
            <person name="Nelson D.R."/>
            <person name="Luo J.G."/>
            <person name="Rep M."/>
            <person name="Liu H."/>
            <person name="Yang S."/>
            <person name="Wang J."/>
            <person name="Krasnoff S.B."/>
            <person name="Xu Y."/>
            <person name="Molnar I."/>
            <person name="Lin M."/>
        </authorList>
    </citation>
    <scope>NUCLEOTIDE SEQUENCE [LARGE SCALE GENOMIC DNA]</scope>
    <source>
        <strain evidence="5 6">ARSEF 6962</strain>
    </source>
</reference>
<dbReference type="SUPFAM" id="SSF103657">
    <property type="entry name" value="BAR/IMD domain-like"/>
    <property type="match status" value="1"/>
</dbReference>
<keyword evidence="6" id="KW-1185">Reference proteome</keyword>
<dbReference type="Pfam" id="PF16899">
    <property type="entry name" value="Cyclin_C_2"/>
    <property type="match status" value="1"/>
</dbReference>
<evidence type="ECO:0000256" key="2">
    <source>
        <dbReference type="ARBA" id="ARBA00023127"/>
    </source>
</evidence>
<feature type="region of interest" description="Disordered" evidence="3">
    <location>
        <begin position="899"/>
        <end position="937"/>
    </location>
</feature>
<dbReference type="GO" id="GO:0005737">
    <property type="term" value="C:cytoplasm"/>
    <property type="evidence" value="ECO:0007669"/>
    <property type="project" value="InterPro"/>
</dbReference>
<dbReference type="CDD" id="cd20525">
    <property type="entry name" value="CYCLIN_CCNH_rpt2"/>
    <property type="match status" value="1"/>
</dbReference>
<dbReference type="InterPro" id="IPR013763">
    <property type="entry name" value="Cyclin-like_dom"/>
</dbReference>
<dbReference type="InterPro" id="IPR031658">
    <property type="entry name" value="Cyclin_C_2"/>
</dbReference>
<dbReference type="RefSeq" id="XP_040660104.1">
    <property type="nucleotide sequence ID" value="XM_040799221.1"/>
</dbReference>
<accession>A0A151GUQ6</accession>
<evidence type="ECO:0000256" key="1">
    <source>
        <dbReference type="ARBA" id="ARBA00008638"/>
    </source>
</evidence>
<dbReference type="AlphaFoldDB" id="A0A151GUQ6"/>
<proteinExistence type="inferred from homology"/>
<dbReference type="SMART" id="SM00385">
    <property type="entry name" value="CYCLIN"/>
    <property type="match status" value="1"/>
</dbReference>
<dbReference type="InterPro" id="IPR043198">
    <property type="entry name" value="Cyclin/Ssn8"/>
</dbReference>
<feature type="region of interest" description="Disordered" evidence="3">
    <location>
        <begin position="232"/>
        <end position="400"/>
    </location>
</feature>
<dbReference type="Pfam" id="PF03114">
    <property type="entry name" value="BAR"/>
    <property type="match status" value="1"/>
</dbReference>
<dbReference type="GeneID" id="63714533"/>
<dbReference type="PROSITE" id="PS51021">
    <property type="entry name" value="BAR"/>
    <property type="match status" value="1"/>
</dbReference>
<dbReference type="PANTHER" id="PTHR10026">
    <property type="entry name" value="CYCLIN"/>
    <property type="match status" value="1"/>
</dbReference>
<dbReference type="Gene3D" id="1.10.472.10">
    <property type="entry name" value="Cyclin-like"/>
    <property type="match status" value="2"/>
</dbReference>
<dbReference type="InterPro" id="IPR036915">
    <property type="entry name" value="Cyclin-like_sf"/>
</dbReference>
<dbReference type="SUPFAM" id="SSF47954">
    <property type="entry name" value="Cyclin-like"/>
    <property type="match status" value="2"/>
</dbReference>
<protein>
    <recommendedName>
        <fullName evidence="4">BAR domain-containing protein</fullName>
    </recommendedName>
</protein>
<dbReference type="InterPro" id="IPR004148">
    <property type="entry name" value="BAR_dom"/>
</dbReference>
<feature type="domain" description="BAR" evidence="4">
    <location>
        <begin position="14"/>
        <end position="239"/>
    </location>
</feature>
<keyword evidence="2" id="KW-0195">Cyclin</keyword>
<evidence type="ECO:0000313" key="5">
    <source>
        <dbReference type="EMBL" id="KYK60752.1"/>
    </source>
</evidence>
<comment type="caution">
    <text evidence="5">The sequence shown here is derived from an EMBL/GenBank/DDBJ whole genome shotgun (WGS) entry which is preliminary data.</text>
</comment>
<feature type="compositionally biased region" description="Pro residues" evidence="3">
    <location>
        <begin position="376"/>
        <end position="396"/>
    </location>
</feature>
<dbReference type="STRING" id="98403.A0A151GUQ6"/>
<comment type="similarity">
    <text evidence="1">Belongs to the cyclin family. Cyclin C subfamily.</text>
</comment>